<protein>
    <recommendedName>
        <fullName evidence="4">Lipoprotein</fullName>
    </recommendedName>
</protein>
<dbReference type="SUPFAM" id="SSF50974">
    <property type="entry name" value="Nitrous oxide reductase, N-terminal domain"/>
    <property type="match status" value="1"/>
</dbReference>
<dbReference type="InterPro" id="IPR011045">
    <property type="entry name" value="N2O_reductase_N"/>
</dbReference>
<evidence type="ECO:0008006" key="4">
    <source>
        <dbReference type="Google" id="ProtNLM"/>
    </source>
</evidence>
<comment type="caution">
    <text evidence="2">The sequence shown here is derived from an EMBL/GenBank/DDBJ whole genome shotgun (WGS) entry which is preliminary data.</text>
</comment>
<feature type="chain" id="PRO_5045726363" description="Lipoprotein" evidence="1">
    <location>
        <begin position="23"/>
        <end position="434"/>
    </location>
</feature>
<evidence type="ECO:0000313" key="3">
    <source>
        <dbReference type="Proteomes" id="UP001352263"/>
    </source>
</evidence>
<keyword evidence="3" id="KW-1185">Reference proteome</keyword>
<proteinExistence type="predicted"/>
<reference evidence="2 3" key="1">
    <citation type="submission" date="2023-10" db="EMBL/GenBank/DDBJ databases">
        <title>Noviherbaspirillum sp. CPCC 100848 genome assembly.</title>
        <authorList>
            <person name="Li X.Y."/>
            <person name="Fang X.M."/>
        </authorList>
    </citation>
    <scope>NUCLEOTIDE SEQUENCE [LARGE SCALE GENOMIC DNA]</scope>
    <source>
        <strain evidence="2 3">CPCC 100848</strain>
    </source>
</reference>
<name>A0ABU6J8X7_9BURK</name>
<gene>
    <name evidence="2" type="ORF">RY831_13025</name>
</gene>
<accession>A0ABU6J8X7</accession>
<dbReference type="EMBL" id="JAWIIV010000009">
    <property type="protein sequence ID" value="MEC4720079.1"/>
    <property type="molecule type" value="Genomic_DNA"/>
</dbReference>
<dbReference type="Gene3D" id="2.130.10.10">
    <property type="entry name" value="YVTN repeat-like/Quinoprotein amine dehydrogenase"/>
    <property type="match status" value="2"/>
</dbReference>
<keyword evidence="1" id="KW-0732">Signal</keyword>
<evidence type="ECO:0000256" key="1">
    <source>
        <dbReference type="SAM" id="SignalP"/>
    </source>
</evidence>
<evidence type="ECO:0000313" key="2">
    <source>
        <dbReference type="EMBL" id="MEC4720079.1"/>
    </source>
</evidence>
<sequence length="434" mass="45729">MTHNNPQFRLSLLSLACMVLIAGCGGGSGGEGDGENHSNATIDTAGRIVVSDSGSNALRVHDLDSGSVEATHQLDHPPSGLNASPGGRYAVALQGTQNQVQFIDGGIWQEDHGDHDHDYKNASRLLSWKLAGPRPSHYDVQAGRQASIFFDGNGNANPIQAASMRLINDASIAAGNTLAALNLQEPIHGFAEPLDNKLLSVHRASDATDTLPTHLNLYLRSGATYTSQRLLPTRCNGMHGSYTSGSYTAVGCADGVLLARHVSATDVTDQKISTPTRISTLVGHPKAPGQFIGFGNSGTAPAPVTTVFYSVDGERAAATPITPTGWTAGSVQRAHGFDRSGNRFYILDNRGTLIVMTRTGNTWNTSATIASAVPAMPAAAPWPTITANGARDEIYITDPAARQLVVLNTQTSTITARRDLGYAPSNALWVGISR</sequence>
<dbReference type="InterPro" id="IPR015943">
    <property type="entry name" value="WD40/YVTN_repeat-like_dom_sf"/>
</dbReference>
<organism evidence="2 3">
    <name type="scientific">Noviherbaspirillum album</name>
    <dbReference type="NCBI Taxonomy" id="3080276"/>
    <lineage>
        <taxon>Bacteria</taxon>
        <taxon>Pseudomonadati</taxon>
        <taxon>Pseudomonadota</taxon>
        <taxon>Betaproteobacteria</taxon>
        <taxon>Burkholderiales</taxon>
        <taxon>Oxalobacteraceae</taxon>
        <taxon>Noviherbaspirillum</taxon>
    </lineage>
</organism>
<dbReference type="Proteomes" id="UP001352263">
    <property type="component" value="Unassembled WGS sequence"/>
</dbReference>
<dbReference type="RefSeq" id="WP_326506794.1">
    <property type="nucleotide sequence ID" value="NZ_JAWIIV010000009.1"/>
</dbReference>
<feature type="signal peptide" evidence="1">
    <location>
        <begin position="1"/>
        <end position="22"/>
    </location>
</feature>